<keyword evidence="2" id="KW-1185">Reference proteome</keyword>
<reference evidence="1 2" key="1">
    <citation type="journal article" date="2018" name="G3 (Bethesda)">
        <title>Phylogenetic and Phylogenomic Definition of Rhizopus Species.</title>
        <authorList>
            <person name="Gryganskyi A.P."/>
            <person name="Golan J."/>
            <person name="Dolatabadi S."/>
            <person name="Mondo S."/>
            <person name="Robb S."/>
            <person name="Idnurm A."/>
            <person name="Muszewska A."/>
            <person name="Steczkiewicz K."/>
            <person name="Masonjones S."/>
            <person name="Liao H.L."/>
            <person name="Gajdeczka M.T."/>
            <person name="Anike F."/>
            <person name="Vuek A."/>
            <person name="Anishchenko I.M."/>
            <person name="Voigt K."/>
            <person name="de Hoog G.S."/>
            <person name="Smith M.E."/>
            <person name="Heitman J."/>
            <person name="Vilgalys R."/>
            <person name="Stajich J.E."/>
        </authorList>
    </citation>
    <scope>NUCLEOTIDE SEQUENCE [LARGE SCALE GENOMIC DNA]</scope>
    <source>
        <strain evidence="1 2">CBS 357.93</strain>
    </source>
</reference>
<evidence type="ECO:0000313" key="1">
    <source>
        <dbReference type="EMBL" id="RCH82233.1"/>
    </source>
</evidence>
<sequence length="84" mass="9768">MSSRRILTQAFLRHHRILLQRPVARPAIVINKSCLIPTTGLFKAQCYSTDRVYKVLDFNDIQKLIKEGHQQCVAKNEQDYVLLD</sequence>
<accession>A0A367IX11</accession>
<evidence type="ECO:0000313" key="2">
    <source>
        <dbReference type="Proteomes" id="UP000252139"/>
    </source>
</evidence>
<dbReference type="EMBL" id="PJQL01003095">
    <property type="protein sequence ID" value="RCH82233.1"/>
    <property type="molecule type" value="Genomic_DNA"/>
</dbReference>
<dbReference type="OrthoDB" id="566238at2759"/>
<protein>
    <submittedName>
        <fullName evidence="1">Uncharacterized protein</fullName>
    </submittedName>
</protein>
<comment type="caution">
    <text evidence="1">The sequence shown here is derived from an EMBL/GenBank/DDBJ whole genome shotgun (WGS) entry which is preliminary data.</text>
</comment>
<organism evidence="1 2">
    <name type="scientific">Rhizopus azygosporus</name>
    <name type="common">Rhizopus microsporus var. azygosporus</name>
    <dbReference type="NCBI Taxonomy" id="86630"/>
    <lineage>
        <taxon>Eukaryota</taxon>
        <taxon>Fungi</taxon>
        <taxon>Fungi incertae sedis</taxon>
        <taxon>Mucoromycota</taxon>
        <taxon>Mucoromycotina</taxon>
        <taxon>Mucoromycetes</taxon>
        <taxon>Mucorales</taxon>
        <taxon>Mucorineae</taxon>
        <taxon>Rhizopodaceae</taxon>
        <taxon>Rhizopus</taxon>
    </lineage>
</organism>
<feature type="non-terminal residue" evidence="1">
    <location>
        <position position="84"/>
    </location>
</feature>
<dbReference type="AlphaFoldDB" id="A0A367IX11"/>
<gene>
    <name evidence="1" type="ORF">CU097_007091</name>
</gene>
<name>A0A367IX11_RHIAZ</name>
<proteinExistence type="predicted"/>
<dbReference type="Proteomes" id="UP000252139">
    <property type="component" value="Unassembled WGS sequence"/>
</dbReference>